<dbReference type="EC" id="1.7.1.17" evidence="6"/>
<keyword evidence="2 6" id="KW-0288">FMN</keyword>
<evidence type="ECO:0000256" key="4">
    <source>
        <dbReference type="ARBA" id="ARBA00023027"/>
    </source>
</evidence>
<dbReference type="EMBL" id="CP003772">
    <property type="protein sequence ID" value="AFQ04160.1"/>
    <property type="molecule type" value="Genomic_DNA"/>
</dbReference>
<gene>
    <name evidence="6" type="primary">azoR</name>
    <name evidence="8" type="ORF">CM1_02000</name>
</gene>
<evidence type="ECO:0000259" key="7">
    <source>
        <dbReference type="Pfam" id="PF02525"/>
    </source>
</evidence>
<comment type="subunit">
    <text evidence="6">Homodimer.</text>
</comment>
<comment type="similarity">
    <text evidence="6">Belongs to the azoreductase type 1 family.</text>
</comment>
<keyword evidence="4 6" id="KW-0520">NAD</keyword>
<dbReference type="Pfam" id="PF02525">
    <property type="entry name" value="Flavodoxin_2"/>
    <property type="match status" value="1"/>
</dbReference>
<keyword evidence="3 6" id="KW-0560">Oxidoreductase</keyword>
<evidence type="ECO:0000256" key="1">
    <source>
        <dbReference type="ARBA" id="ARBA00022630"/>
    </source>
</evidence>
<dbReference type="InterPro" id="IPR050104">
    <property type="entry name" value="FMN-dep_NADH:Q_OxRdtase_AzoR1"/>
</dbReference>
<dbReference type="GO" id="GO:0016652">
    <property type="term" value="F:oxidoreductase activity, acting on NAD(P)H as acceptor"/>
    <property type="evidence" value="ECO:0007669"/>
    <property type="project" value="UniProtKB-UniRule"/>
</dbReference>
<dbReference type="InterPro" id="IPR023048">
    <property type="entry name" value="NADH:quinone_OxRdtase_FMN_depd"/>
</dbReference>
<comment type="caution">
    <text evidence="6">Lacks conserved residue(s) required for the propagation of feature annotation.</text>
</comment>
<dbReference type="PANTHER" id="PTHR43741:SF4">
    <property type="entry name" value="FMN-DEPENDENT NADH:QUINONE OXIDOREDUCTASE"/>
    <property type="match status" value="1"/>
</dbReference>
<dbReference type="GeneID" id="99647224"/>
<comment type="cofactor">
    <cofactor evidence="6">
        <name>FMN</name>
        <dbReference type="ChEBI" id="CHEBI:58210"/>
    </cofactor>
    <text evidence="6">Binds 1 FMN per subunit.</text>
</comment>
<dbReference type="SUPFAM" id="SSF52218">
    <property type="entry name" value="Flavoproteins"/>
    <property type="match status" value="1"/>
</dbReference>
<dbReference type="Gene3D" id="3.40.50.360">
    <property type="match status" value="1"/>
</dbReference>
<keyword evidence="1 6" id="KW-0285">Flavoprotein</keyword>
<evidence type="ECO:0000256" key="6">
    <source>
        <dbReference type="HAMAP-Rule" id="MF_01216"/>
    </source>
</evidence>
<protein>
    <recommendedName>
        <fullName evidence="6">FMN dependent NADH:quinone oxidoreductase</fullName>
        <ecNumber evidence="6">1.6.5.-</ecNumber>
    </recommendedName>
    <alternativeName>
        <fullName evidence="6">Azo-dye reductase</fullName>
    </alternativeName>
    <alternativeName>
        <fullName evidence="6">FMN-dependent NADH-azo compound oxidoreductase</fullName>
    </alternativeName>
    <alternativeName>
        <fullName evidence="6">FMN-dependent NADH-azoreductase</fullName>
        <ecNumber evidence="6">1.7.1.17</ecNumber>
    </alternativeName>
</protein>
<dbReference type="RefSeq" id="WP_009885986.1">
    <property type="nucleotide sequence ID" value="NC_018497.1"/>
</dbReference>
<dbReference type="EC" id="1.6.5.-" evidence="6"/>
<dbReference type="AlphaFoldDB" id="A0ABC7ZK60"/>
<evidence type="ECO:0000313" key="8">
    <source>
        <dbReference type="EMBL" id="AFQ04160.1"/>
    </source>
</evidence>
<evidence type="ECO:0000313" key="9">
    <source>
        <dbReference type="Proteomes" id="UP000005254"/>
    </source>
</evidence>
<accession>A0ABC7ZK60</accession>
<dbReference type="NCBIfam" id="NF002370">
    <property type="entry name" value="PRK01355.1"/>
    <property type="match status" value="1"/>
</dbReference>
<dbReference type="GO" id="GO:0009055">
    <property type="term" value="F:electron transfer activity"/>
    <property type="evidence" value="ECO:0007669"/>
    <property type="project" value="UniProtKB-UniRule"/>
</dbReference>
<name>A0ABC7ZK60_MYCGT</name>
<evidence type="ECO:0000256" key="3">
    <source>
        <dbReference type="ARBA" id="ARBA00023002"/>
    </source>
</evidence>
<proteinExistence type="inferred from homology"/>
<dbReference type="SMR" id="A0ABC7ZK60"/>
<sequence>MKKVIIVDASVTPSGSYTHLLLDRFLQTYKKQNSSVEFIDWNLNELPVGKISYNTQNASNFFSFENSDYYIDALKTAYGIVILAPMTNFNYPASLKNFIDHVFVANKTFQDKYVTKGASKGLLTNLKVVVLASQGAPLGWYPWADHVSNLKGLFGFAGVTHFESVLIDDTKILYKDKNKQEVVDLFAHKVDQVANNF</sequence>
<dbReference type="KEGG" id="mgx:CM1_02000"/>
<reference evidence="8 9" key="1">
    <citation type="journal article" date="2012" name="J. Bacteriol.">
        <title>Draft Genome Sequences of Four Axenic Mycoplasma genitalium Strains Isolated from Denmark, Japan, and Australia.</title>
        <authorList>
            <person name="McGowin C.L."/>
            <person name="Ma L."/>
            <person name="Jensen J.S."/>
            <person name="Mancuso M.M."/>
            <person name="Hamasuna R."/>
            <person name="Adegboye D."/>
            <person name="Martin D.H."/>
        </authorList>
    </citation>
    <scope>NUCLEOTIDE SEQUENCE [LARGE SCALE GENOMIC DNA]</scope>
    <source>
        <strain evidence="8 9">M6320</strain>
    </source>
</reference>
<organism evidence="8 9">
    <name type="scientific">Mycoplasmoides genitalium M6320</name>
    <dbReference type="NCBI Taxonomy" id="662945"/>
    <lineage>
        <taxon>Bacteria</taxon>
        <taxon>Bacillati</taxon>
        <taxon>Mycoplasmatota</taxon>
        <taxon>Mycoplasmoidales</taxon>
        <taxon>Mycoplasmoidaceae</taxon>
        <taxon>Mycoplasmoides</taxon>
    </lineage>
</organism>
<feature type="binding site" evidence="6">
    <location>
        <position position="10"/>
    </location>
    <ligand>
        <name>FMN</name>
        <dbReference type="ChEBI" id="CHEBI:58210"/>
    </ligand>
</feature>
<evidence type="ECO:0000256" key="5">
    <source>
        <dbReference type="ARBA" id="ARBA00048542"/>
    </source>
</evidence>
<comment type="catalytic activity">
    <reaction evidence="6">
        <text>2 a quinone + NADH + H(+) = 2 a 1,4-benzosemiquinone + NAD(+)</text>
        <dbReference type="Rhea" id="RHEA:65952"/>
        <dbReference type="ChEBI" id="CHEBI:15378"/>
        <dbReference type="ChEBI" id="CHEBI:57540"/>
        <dbReference type="ChEBI" id="CHEBI:57945"/>
        <dbReference type="ChEBI" id="CHEBI:132124"/>
        <dbReference type="ChEBI" id="CHEBI:134225"/>
    </reaction>
</comment>
<comment type="function">
    <text evidence="6">Also exhibits azoreductase activity. Catalyzes the reductive cleavage of the azo bond in aromatic azo compounds to the corresponding amines.</text>
</comment>
<dbReference type="InterPro" id="IPR029039">
    <property type="entry name" value="Flavoprotein-like_sf"/>
</dbReference>
<dbReference type="GO" id="GO:0010181">
    <property type="term" value="F:FMN binding"/>
    <property type="evidence" value="ECO:0007669"/>
    <property type="project" value="UniProtKB-UniRule"/>
</dbReference>
<comment type="function">
    <text evidence="6">Quinone reductase that provides resistance to thiol-specific stress caused by electrophilic quinones.</text>
</comment>
<dbReference type="PANTHER" id="PTHR43741">
    <property type="entry name" value="FMN-DEPENDENT NADH-AZOREDUCTASE 1"/>
    <property type="match status" value="1"/>
</dbReference>
<evidence type="ECO:0000256" key="2">
    <source>
        <dbReference type="ARBA" id="ARBA00022643"/>
    </source>
</evidence>
<comment type="catalytic activity">
    <reaction evidence="5">
        <text>N,N-dimethyl-1,4-phenylenediamine + anthranilate + 2 NAD(+) = 2-(4-dimethylaminophenyl)diazenylbenzoate + 2 NADH + 2 H(+)</text>
        <dbReference type="Rhea" id="RHEA:55872"/>
        <dbReference type="ChEBI" id="CHEBI:15378"/>
        <dbReference type="ChEBI" id="CHEBI:15783"/>
        <dbReference type="ChEBI" id="CHEBI:16567"/>
        <dbReference type="ChEBI" id="CHEBI:57540"/>
        <dbReference type="ChEBI" id="CHEBI:57945"/>
        <dbReference type="ChEBI" id="CHEBI:71579"/>
        <dbReference type="EC" id="1.7.1.17"/>
    </reaction>
    <physiologicalReaction direction="right-to-left" evidence="5">
        <dbReference type="Rhea" id="RHEA:55874"/>
    </physiologicalReaction>
</comment>
<feature type="domain" description="Flavodoxin-like fold" evidence="7">
    <location>
        <begin position="2"/>
        <end position="179"/>
    </location>
</feature>
<dbReference type="Proteomes" id="UP000005254">
    <property type="component" value="Chromosome"/>
</dbReference>
<dbReference type="HAMAP" id="MF_01216">
    <property type="entry name" value="Azoreductase_type1"/>
    <property type="match status" value="1"/>
</dbReference>
<dbReference type="InterPro" id="IPR003680">
    <property type="entry name" value="Flavodoxin_fold"/>
</dbReference>